<dbReference type="Pfam" id="PF12669">
    <property type="entry name" value="FeoB_associated"/>
    <property type="match status" value="1"/>
</dbReference>
<protein>
    <submittedName>
        <fullName evidence="2">FeoB-associated Cys-rich membrane protein</fullName>
    </submittedName>
</protein>
<keyword evidence="3" id="KW-1185">Reference proteome</keyword>
<keyword evidence="1" id="KW-1133">Transmembrane helix</keyword>
<evidence type="ECO:0000313" key="2">
    <source>
        <dbReference type="EMBL" id="MFD1485250.1"/>
    </source>
</evidence>
<comment type="caution">
    <text evidence="2">The sequence shown here is derived from an EMBL/GenBank/DDBJ whole genome shotgun (WGS) entry which is preliminary data.</text>
</comment>
<accession>A0ABW4E9V4</accession>
<gene>
    <name evidence="2" type="ORF">ACFQ5J_08410</name>
</gene>
<dbReference type="Proteomes" id="UP001597252">
    <property type="component" value="Unassembled WGS sequence"/>
</dbReference>
<evidence type="ECO:0000256" key="1">
    <source>
        <dbReference type="SAM" id="Phobius"/>
    </source>
</evidence>
<dbReference type="RefSeq" id="WP_125753909.1">
    <property type="nucleotide sequence ID" value="NZ_JBHTON010000025.1"/>
</dbReference>
<evidence type="ECO:0000313" key="3">
    <source>
        <dbReference type="Proteomes" id="UP001597252"/>
    </source>
</evidence>
<reference evidence="3" key="1">
    <citation type="journal article" date="2019" name="Int. J. Syst. Evol. Microbiol.">
        <title>The Global Catalogue of Microorganisms (GCM) 10K type strain sequencing project: providing services to taxonomists for standard genome sequencing and annotation.</title>
        <authorList>
            <consortium name="The Broad Institute Genomics Platform"/>
            <consortium name="The Broad Institute Genome Sequencing Center for Infectious Disease"/>
            <person name="Wu L."/>
            <person name="Ma J."/>
        </authorList>
    </citation>
    <scope>NUCLEOTIDE SEQUENCE [LARGE SCALE GENOMIC DNA]</scope>
    <source>
        <strain evidence="3">CCM 8903</strain>
    </source>
</reference>
<organism evidence="2 3">
    <name type="scientific">Lacticaseibacillus baoqingensis</name>
    <dbReference type="NCBI Taxonomy" id="2486013"/>
    <lineage>
        <taxon>Bacteria</taxon>
        <taxon>Bacillati</taxon>
        <taxon>Bacillota</taxon>
        <taxon>Bacilli</taxon>
        <taxon>Lactobacillales</taxon>
        <taxon>Lactobacillaceae</taxon>
        <taxon>Lacticaseibacillus</taxon>
    </lineage>
</organism>
<dbReference type="EMBL" id="JBHTON010000025">
    <property type="protein sequence ID" value="MFD1485250.1"/>
    <property type="molecule type" value="Genomic_DNA"/>
</dbReference>
<proteinExistence type="predicted"/>
<keyword evidence="1" id="KW-0472">Membrane</keyword>
<sequence length="56" mass="6166">MATLIIAVIIFAAVGFVVYNRFFRKHEGDGCKSCGDSGCPLYDQAQAIQENNKKRA</sequence>
<keyword evidence="1" id="KW-0812">Transmembrane</keyword>
<name>A0ABW4E9V4_9LACO</name>
<feature type="transmembrane region" description="Helical" evidence="1">
    <location>
        <begin position="6"/>
        <end position="23"/>
    </location>
</feature>